<dbReference type="Proteomes" id="UP001566132">
    <property type="component" value="Unassembled WGS sequence"/>
</dbReference>
<accession>A0ABD1EH00</accession>
<name>A0ABD1EH00_HYPHA</name>
<evidence type="ECO:0000256" key="1">
    <source>
        <dbReference type="SAM" id="MobiDB-lite"/>
    </source>
</evidence>
<feature type="region of interest" description="Disordered" evidence="1">
    <location>
        <begin position="126"/>
        <end position="150"/>
    </location>
</feature>
<evidence type="ECO:0000313" key="3">
    <source>
        <dbReference type="Proteomes" id="UP001566132"/>
    </source>
</evidence>
<reference evidence="2 3" key="1">
    <citation type="submission" date="2024-05" db="EMBL/GenBank/DDBJ databases">
        <title>Genetic variation in Jamaican populations of the coffee berry borer (Hypothenemus hampei).</title>
        <authorList>
            <person name="Errbii M."/>
            <person name="Myrie A."/>
        </authorList>
    </citation>
    <scope>NUCLEOTIDE SEQUENCE [LARGE SCALE GENOMIC DNA]</scope>
    <source>
        <strain evidence="2">JA-Hopewell-2020-01-JO</strain>
        <tissue evidence="2">Whole body</tissue>
    </source>
</reference>
<gene>
    <name evidence="2" type="ORF">ABEB36_009638</name>
</gene>
<protein>
    <submittedName>
        <fullName evidence="2">Uncharacterized protein</fullName>
    </submittedName>
</protein>
<keyword evidence="3" id="KW-1185">Reference proteome</keyword>
<dbReference type="EMBL" id="JBDJPC010000007">
    <property type="protein sequence ID" value="KAL1493959.1"/>
    <property type="molecule type" value="Genomic_DNA"/>
</dbReference>
<dbReference type="AlphaFoldDB" id="A0ABD1EH00"/>
<comment type="caution">
    <text evidence="2">The sequence shown here is derived from an EMBL/GenBank/DDBJ whole genome shotgun (WGS) entry which is preliminary data.</text>
</comment>
<organism evidence="2 3">
    <name type="scientific">Hypothenemus hampei</name>
    <name type="common">Coffee berry borer</name>
    <dbReference type="NCBI Taxonomy" id="57062"/>
    <lineage>
        <taxon>Eukaryota</taxon>
        <taxon>Metazoa</taxon>
        <taxon>Ecdysozoa</taxon>
        <taxon>Arthropoda</taxon>
        <taxon>Hexapoda</taxon>
        <taxon>Insecta</taxon>
        <taxon>Pterygota</taxon>
        <taxon>Neoptera</taxon>
        <taxon>Endopterygota</taxon>
        <taxon>Coleoptera</taxon>
        <taxon>Polyphaga</taxon>
        <taxon>Cucujiformia</taxon>
        <taxon>Curculionidae</taxon>
        <taxon>Scolytinae</taxon>
        <taxon>Hypothenemus</taxon>
    </lineage>
</organism>
<proteinExistence type="predicted"/>
<sequence>MATVPSTLVIQTLDKNEFPINMAYVVMKQLFTYGVKDISVKKGSVLISLSYTPKDSTLLKKMGNLPVKYTRIQVHSEEELGLLEKAVPKYNFNIINDDEIIEKRALEIEKPKQKSDIKILQDITLPSSSSSSVSTPKTLQMESNPMKRRKKTQAFSTLVDLDDILFQDSQNFF</sequence>
<evidence type="ECO:0000313" key="2">
    <source>
        <dbReference type="EMBL" id="KAL1493959.1"/>
    </source>
</evidence>